<protein>
    <submittedName>
        <fullName evidence="2">DUF5615 family PIN-like protein</fullName>
    </submittedName>
</protein>
<name>A0A7G8BM34_9BACT</name>
<accession>A0A7G8BM34</accession>
<dbReference type="Proteomes" id="UP000515312">
    <property type="component" value="Chromosome"/>
</dbReference>
<dbReference type="KEGG" id="adin:H7849_06600"/>
<feature type="domain" description="DUF5615" evidence="1">
    <location>
        <begin position="1"/>
        <end position="110"/>
    </location>
</feature>
<proteinExistence type="predicted"/>
<gene>
    <name evidence="2" type="ORF">H7849_06600</name>
</gene>
<dbReference type="AlphaFoldDB" id="A0A7G8BM34"/>
<dbReference type="Pfam" id="PF18480">
    <property type="entry name" value="DUF5615"/>
    <property type="match status" value="1"/>
</dbReference>
<organism evidence="2 3">
    <name type="scientific">Alloacidobacterium dinghuense</name>
    <dbReference type="NCBI Taxonomy" id="2763107"/>
    <lineage>
        <taxon>Bacteria</taxon>
        <taxon>Pseudomonadati</taxon>
        <taxon>Acidobacteriota</taxon>
        <taxon>Terriglobia</taxon>
        <taxon>Terriglobales</taxon>
        <taxon>Acidobacteriaceae</taxon>
        <taxon>Alloacidobacterium</taxon>
    </lineage>
</organism>
<reference evidence="2 3" key="1">
    <citation type="submission" date="2020-08" db="EMBL/GenBank/DDBJ databases">
        <title>Edaphobacter telluris sp. nov. and Acidobacterium dinghuensis sp. nov., two acidobacteria isolated from forest soil.</title>
        <authorList>
            <person name="Fu J."/>
            <person name="Qiu L."/>
        </authorList>
    </citation>
    <scope>NUCLEOTIDE SEQUENCE [LARGE SCALE GENOMIC DNA]</scope>
    <source>
        <strain evidence="2">4Y35</strain>
    </source>
</reference>
<sequence length="128" mass="14287">MKVLIDMNLSPRWVLLLQASGFEGCHWSEKGQATARDTEIMTYAVANDFVILTHDLDFSAILAVTHGSKPSVVQIRGDDLRPEAIADSVVRAFRQMQSELEAGALLTIDPKRTRLRVLPLLLQEKTDI</sequence>
<evidence type="ECO:0000313" key="3">
    <source>
        <dbReference type="Proteomes" id="UP000515312"/>
    </source>
</evidence>
<dbReference type="EMBL" id="CP060394">
    <property type="protein sequence ID" value="QNI33604.1"/>
    <property type="molecule type" value="Genomic_DNA"/>
</dbReference>
<evidence type="ECO:0000259" key="1">
    <source>
        <dbReference type="Pfam" id="PF18480"/>
    </source>
</evidence>
<dbReference type="InterPro" id="IPR041049">
    <property type="entry name" value="DUF5615"/>
</dbReference>
<evidence type="ECO:0000313" key="2">
    <source>
        <dbReference type="EMBL" id="QNI33604.1"/>
    </source>
</evidence>
<keyword evidence="3" id="KW-1185">Reference proteome</keyword>